<reference evidence="1" key="1">
    <citation type="submission" date="2018-11" db="EMBL/GenBank/DDBJ databases">
        <authorList>
            <consortium name="Pathogen Informatics"/>
        </authorList>
    </citation>
    <scope>NUCLEOTIDE SEQUENCE</scope>
</reference>
<comment type="caution">
    <text evidence="1">The sequence shown here is derived from an EMBL/GenBank/DDBJ whole genome shotgun (WGS) entry which is preliminary data.</text>
</comment>
<dbReference type="Proteomes" id="UP000784294">
    <property type="component" value="Unassembled WGS sequence"/>
</dbReference>
<evidence type="ECO:0000313" key="2">
    <source>
        <dbReference type="Proteomes" id="UP000784294"/>
    </source>
</evidence>
<organism evidence="1 2">
    <name type="scientific">Protopolystoma xenopodis</name>
    <dbReference type="NCBI Taxonomy" id="117903"/>
    <lineage>
        <taxon>Eukaryota</taxon>
        <taxon>Metazoa</taxon>
        <taxon>Spiralia</taxon>
        <taxon>Lophotrochozoa</taxon>
        <taxon>Platyhelminthes</taxon>
        <taxon>Monogenea</taxon>
        <taxon>Polyopisthocotylea</taxon>
        <taxon>Polystomatidea</taxon>
        <taxon>Polystomatidae</taxon>
        <taxon>Protopolystoma</taxon>
    </lineage>
</organism>
<sequence length="178" mass="19393">MKGEVYISLIVEMLSQVHPVLNLCKNSPSDCLHISPAASLERKRTLLSSIASEVSIEDQLAEILIPPTCLDLQSTDPDPIDLHLPGYFVKAVSSSYNSLPVHPSLLQNARPTKANYSSAATSIPQNLSVASWHAGTKVSSFCRQNSGKARFYTFLMMASFSSSSCKLMKDGVINAKYQ</sequence>
<protein>
    <submittedName>
        <fullName evidence="1">Uncharacterized protein</fullName>
    </submittedName>
</protein>
<evidence type="ECO:0000313" key="1">
    <source>
        <dbReference type="EMBL" id="VEL22511.1"/>
    </source>
</evidence>
<keyword evidence="2" id="KW-1185">Reference proteome</keyword>
<dbReference type="EMBL" id="CAAALY010056805">
    <property type="protein sequence ID" value="VEL22511.1"/>
    <property type="molecule type" value="Genomic_DNA"/>
</dbReference>
<proteinExistence type="predicted"/>
<name>A0A3S5BFM8_9PLAT</name>
<dbReference type="AlphaFoldDB" id="A0A3S5BFM8"/>
<accession>A0A3S5BFM8</accession>
<gene>
    <name evidence="1" type="ORF">PXEA_LOCUS15951</name>
</gene>